<organism evidence="1 2">
    <name type="scientific">Corchorus olitorius</name>
    <dbReference type="NCBI Taxonomy" id="93759"/>
    <lineage>
        <taxon>Eukaryota</taxon>
        <taxon>Viridiplantae</taxon>
        <taxon>Streptophyta</taxon>
        <taxon>Embryophyta</taxon>
        <taxon>Tracheophyta</taxon>
        <taxon>Spermatophyta</taxon>
        <taxon>Magnoliopsida</taxon>
        <taxon>eudicotyledons</taxon>
        <taxon>Gunneridae</taxon>
        <taxon>Pentapetalae</taxon>
        <taxon>rosids</taxon>
        <taxon>malvids</taxon>
        <taxon>Malvales</taxon>
        <taxon>Malvaceae</taxon>
        <taxon>Grewioideae</taxon>
        <taxon>Apeibeae</taxon>
        <taxon>Corchorus</taxon>
    </lineage>
</organism>
<dbReference type="AlphaFoldDB" id="A0A1R3GNA2"/>
<dbReference type="Proteomes" id="UP000187203">
    <property type="component" value="Unassembled WGS sequence"/>
</dbReference>
<evidence type="ECO:0000313" key="1">
    <source>
        <dbReference type="EMBL" id="OMO59536.1"/>
    </source>
</evidence>
<proteinExistence type="predicted"/>
<keyword evidence="2" id="KW-1185">Reference proteome</keyword>
<dbReference type="EMBL" id="AWUE01022105">
    <property type="protein sequence ID" value="OMO59536.1"/>
    <property type="molecule type" value="Genomic_DNA"/>
</dbReference>
<reference evidence="2" key="1">
    <citation type="submission" date="2013-09" db="EMBL/GenBank/DDBJ databases">
        <title>Corchorus olitorius genome sequencing.</title>
        <authorList>
            <person name="Alam M."/>
            <person name="Haque M.S."/>
            <person name="Islam M.S."/>
            <person name="Emdad E.M."/>
            <person name="Islam M.M."/>
            <person name="Ahmed B."/>
            <person name="Halim A."/>
            <person name="Hossen Q.M.M."/>
            <person name="Hossain M.Z."/>
            <person name="Ahmed R."/>
            <person name="Khan M.M."/>
            <person name="Islam R."/>
            <person name="Rashid M.M."/>
            <person name="Khan S.A."/>
            <person name="Rahman M.S."/>
            <person name="Alam M."/>
            <person name="Yahiya A.S."/>
            <person name="Khan M.S."/>
            <person name="Azam M.S."/>
            <person name="Haque T."/>
            <person name="Lashkar M.Z.H."/>
            <person name="Akhand A.I."/>
            <person name="Morshed G."/>
            <person name="Roy S."/>
            <person name="Uddin K.S."/>
            <person name="Rabeya T."/>
            <person name="Hossain A.S."/>
            <person name="Chowdhury A."/>
            <person name="Snigdha A.R."/>
            <person name="Mortoza M.S."/>
            <person name="Matin S.A."/>
            <person name="Hoque S.M.E."/>
            <person name="Islam M.K."/>
            <person name="Roy D.K."/>
            <person name="Haider R."/>
            <person name="Moosa M.M."/>
            <person name="Elias S.M."/>
            <person name="Hasan A.M."/>
            <person name="Jahan S."/>
            <person name="Shafiuddin M."/>
            <person name="Mahmood N."/>
            <person name="Shommy N.S."/>
        </authorList>
    </citation>
    <scope>NUCLEOTIDE SEQUENCE [LARGE SCALE GENOMIC DNA]</scope>
    <source>
        <strain evidence="2">cv. O-4</strain>
    </source>
</reference>
<sequence length="62" mass="6940">MAAKQSARSILSLEVPGIQCSSVKMAPYGDFLLAEKFSIFGDTYHIHWPWFRAAFSAGVEKF</sequence>
<accession>A0A1R3GNA2</accession>
<comment type="caution">
    <text evidence="1">The sequence shown here is derived from an EMBL/GenBank/DDBJ whole genome shotgun (WGS) entry which is preliminary data.</text>
</comment>
<evidence type="ECO:0000313" key="2">
    <source>
        <dbReference type="Proteomes" id="UP000187203"/>
    </source>
</evidence>
<protein>
    <submittedName>
        <fullName evidence="1">Uncharacterized protein</fullName>
    </submittedName>
</protein>
<gene>
    <name evidence="1" type="ORF">COLO4_34176</name>
</gene>
<name>A0A1R3GNA2_9ROSI</name>